<dbReference type="InterPro" id="IPR036249">
    <property type="entry name" value="Thioredoxin-like_sf"/>
</dbReference>
<dbReference type="PANTHER" id="PTHR42852">
    <property type="entry name" value="THIOL:DISULFIDE INTERCHANGE PROTEIN DSBE"/>
    <property type="match status" value="1"/>
</dbReference>
<protein>
    <submittedName>
        <fullName evidence="4">Thiol-disulfide isomerase/thioredoxin</fullName>
    </submittedName>
</protein>
<sequence>MLNLRSLCTTLVLCLLVASAQGKRAPNLELKDFSGNKQKLDSLHGSIAVVSFWATWCAPCRDELPRLSKLTQEYSPSGVRFVAISIDEPKDRAKVAPYVAEQKLAMDIWVGGDTDMMARVGLGDIVPGTIILDQQGEIIGRIMGEAREEDIRARIEWLRNGKQGDTPEPLTKRY</sequence>
<dbReference type="GO" id="GO:0016853">
    <property type="term" value="F:isomerase activity"/>
    <property type="evidence" value="ECO:0007669"/>
    <property type="project" value="UniProtKB-KW"/>
</dbReference>
<dbReference type="GO" id="GO:0016209">
    <property type="term" value="F:antioxidant activity"/>
    <property type="evidence" value="ECO:0007669"/>
    <property type="project" value="InterPro"/>
</dbReference>
<dbReference type="PROSITE" id="PS00194">
    <property type="entry name" value="THIOREDOXIN_1"/>
    <property type="match status" value="1"/>
</dbReference>
<dbReference type="SUPFAM" id="SSF52833">
    <property type="entry name" value="Thioredoxin-like"/>
    <property type="match status" value="1"/>
</dbReference>
<dbReference type="InterPro" id="IPR013766">
    <property type="entry name" value="Thioredoxin_domain"/>
</dbReference>
<keyword evidence="4" id="KW-0413">Isomerase</keyword>
<proteinExistence type="predicted"/>
<keyword evidence="1" id="KW-0676">Redox-active center</keyword>
<name>A0A3R9PVH4_9BACT</name>
<organism evidence="4 5">
    <name type="scientific">Edaphobacter aggregans</name>
    <dbReference type="NCBI Taxonomy" id="570835"/>
    <lineage>
        <taxon>Bacteria</taxon>
        <taxon>Pseudomonadati</taxon>
        <taxon>Acidobacteriota</taxon>
        <taxon>Terriglobia</taxon>
        <taxon>Terriglobales</taxon>
        <taxon>Acidobacteriaceae</taxon>
        <taxon>Edaphobacter</taxon>
    </lineage>
</organism>
<dbReference type="EMBL" id="RSDW01000001">
    <property type="protein sequence ID" value="RSL18782.1"/>
    <property type="molecule type" value="Genomic_DNA"/>
</dbReference>
<feature type="chain" id="PRO_5018538116" evidence="2">
    <location>
        <begin position="21"/>
        <end position="174"/>
    </location>
</feature>
<evidence type="ECO:0000313" key="4">
    <source>
        <dbReference type="EMBL" id="RSL18782.1"/>
    </source>
</evidence>
<dbReference type="CDD" id="cd02966">
    <property type="entry name" value="TlpA_like_family"/>
    <property type="match status" value="1"/>
</dbReference>
<feature type="signal peptide" evidence="2">
    <location>
        <begin position="1"/>
        <end position="20"/>
    </location>
</feature>
<evidence type="ECO:0000256" key="1">
    <source>
        <dbReference type="ARBA" id="ARBA00023284"/>
    </source>
</evidence>
<reference evidence="4 5" key="1">
    <citation type="submission" date="2018-12" db="EMBL/GenBank/DDBJ databases">
        <title>Sequencing of bacterial isolates from soil warming experiment in Harvard Forest, Massachusetts, USA.</title>
        <authorList>
            <person name="Deangelis K."/>
        </authorList>
    </citation>
    <scope>NUCLEOTIDE SEQUENCE [LARGE SCALE GENOMIC DNA]</scope>
    <source>
        <strain evidence="4 5">EB153</strain>
    </source>
</reference>
<dbReference type="AlphaFoldDB" id="A0A3R9PVH4"/>
<dbReference type="Gene3D" id="3.40.30.10">
    <property type="entry name" value="Glutaredoxin"/>
    <property type="match status" value="1"/>
</dbReference>
<comment type="caution">
    <text evidence="4">The sequence shown here is derived from an EMBL/GenBank/DDBJ whole genome shotgun (WGS) entry which is preliminary data.</text>
</comment>
<dbReference type="InterPro" id="IPR050553">
    <property type="entry name" value="Thioredoxin_ResA/DsbE_sf"/>
</dbReference>
<dbReference type="GO" id="GO:0016491">
    <property type="term" value="F:oxidoreductase activity"/>
    <property type="evidence" value="ECO:0007669"/>
    <property type="project" value="InterPro"/>
</dbReference>
<dbReference type="OrthoDB" id="25753at2"/>
<dbReference type="Proteomes" id="UP000269669">
    <property type="component" value="Unassembled WGS sequence"/>
</dbReference>
<dbReference type="InterPro" id="IPR017937">
    <property type="entry name" value="Thioredoxin_CS"/>
</dbReference>
<dbReference type="RefSeq" id="WP_125487089.1">
    <property type="nucleotide sequence ID" value="NZ_RSDW01000001.1"/>
</dbReference>
<feature type="domain" description="Thioredoxin" evidence="3">
    <location>
        <begin position="19"/>
        <end position="160"/>
    </location>
</feature>
<dbReference type="PANTHER" id="PTHR42852:SF13">
    <property type="entry name" value="PROTEIN DIPZ"/>
    <property type="match status" value="1"/>
</dbReference>
<gene>
    <name evidence="4" type="ORF">EDE15_4384</name>
</gene>
<evidence type="ECO:0000259" key="3">
    <source>
        <dbReference type="PROSITE" id="PS51352"/>
    </source>
</evidence>
<dbReference type="InterPro" id="IPR000866">
    <property type="entry name" value="AhpC/TSA"/>
</dbReference>
<evidence type="ECO:0000313" key="5">
    <source>
        <dbReference type="Proteomes" id="UP000269669"/>
    </source>
</evidence>
<keyword evidence="2" id="KW-0732">Signal</keyword>
<dbReference type="PROSITE" id="PS51352">
    <property type="entry name" value="THIOREDOXIN_2"/>
    <property type="match status" value="1"/>
</dbReference>
<dbReference type="Pfam" id="PF00578">
    <property type="entry name" value="AhpC-TSA"/>
    <property type="match status" value="1"/>
</dbReference>
<evidence type="ECO:0000256" key="2">
    <source>
        <dbReference type="SAM" id="SignalP"/>
    </source>
</evidence>
<keyword evidence="5" id="KW-1185">Reference proteome</keyword>
<accession>A0A3R9PVH4</accession>